<evidence type="ECO:0000313" key="1">
    <source>
        <dbReference type="EMBL" id="KRZ35634.1"/>
    </source>
</evidence>
<accession>A0A0V1JKW6</accession>
<dbReference type="EMBL" id="JYDW01003931">
    <property type="protein sequence ID" value="KRZ35634.1"/>
    <property type="molecule type" value="Genomic_DNA"/>
</dbReference>
<reference evidence="1 2" key="1">
    <citation type="submission" date="2015-05" db="EMBL/GenBank/DDBJ databases">
        <title>Evolution of Trichinella species and genotypes.</title>
        <authorList>
            <person name="Korhonen P.K."/>
            <person name="Edoardo P."/>
            <person name="Giuseppe L.R."/>
            <person name="Gasser R.B."/>
        </authorList>
    </citation>
    <scope>NUCLEOTIDE SEQUENCE [LARGE SCALE GENOMIC DNA]</scope>
    <source>
        <strain evidence="1">ISS10</strain>
    </source>
</reference>
<evidence type="ECO:0000313" key="2">
    <source>
        <dbReference type="Proteomes" id="UP000054721"/>
    </source>
</evidence>
<protein>
    <submittedName>
        <fullName evidence="1">Uncharacterized protein</fullName>
    </submittedName>
</protein>
<dbReference type="Proteomes" id="UP000054721">
    <property type="component" value="Unassembled WGS sequence"/>
</dbReference>
<organism evidence="1 2">
    <name type="scientific">Trichinella nativa</name>
    <dbReference type="NCBI Taxonomy" id="6335"/>
    <lineage>
        <taxon>Eukaryota</taxon>
        <taxon>Metazoa</taxon>
        <taxon>Ecdysozoa</taxon>
        <taxon>Nematoda</taxon>
        <taxon>Enoplea</taxon>
        <taxon>Dorylaimia</taxon>
        <taxon>Trichinellida</taxon>
        <taxon>Trichinellidae</taxon>
        <taxon>Trichinella</taxon>
    </lineage>
</organism>
<name>A0A0V1JKW6_9BILA</name>
<dbReference type="AlphaFoldDB" id="A0A0V1JKW6"/>
<gene>
    <name evidence="1" type="ORF">T02_6628</name>
</gene>
<comment type="caution">
    <text evidence="1">The sequence shown here is derived from an EMBL/GenBank/DDBJ whole genome shotgun (WGS) entry which is preliminary data.</text>
</comment>
<keyword evidence="2" id="KW-1185">Reference proteome</keyword>
<proteinExistence type="predicted"/>
<sequence length="35" mass="3656">MQLETQALGDTGLQTPLAPWILSLAPSLGALCSMQ</sequence>